<dbReference type="EMBL" id="JBHUDC010000003">
    <property type="protein sequence ID" value="MFD1513229.1"/>
    <property type="molecule type" value="Genomic_DNA"/>
</dbReference>
<dbReference type="InterPro" id="IPR028345">
    <property type="entry name" value="Antibiotic_NAT-like"/>
</dbReference>
<keyword evidence="2" id="KW-1185">Reference proteome</keyword>
<comment type="caution">
    <text evidence="1">The sequence shown here is derived from an EMBL/GenBank/DDBJ whole genome shotgun (WGS) entry which is preliminary data.</text>
</comment>
<reference evidence="1 2" key="1">
    <citation type="journal article" date="2019" name="Int. J. Syst. Evol. Microbiol.">
        <title>The Global Catalogue of Microorganisms (GCM) 10K type strain sequencing project: providing services to taxonomists for standard genome sequencing and annotation.</title>
        <authorList>
            <consortium name="The Broad Institute Genomics Platform"/>
            <consortium name="The Broad Institute Genome Sequencing Center for Infectious Disease"/>
            <person name="Wu L."/>
            <person name="Ma J."/>
        </authorList>
    </citation>
    <scope>NUCLEOTIDE SEQUENCE [LARGE SCALE GENOMIC DNA]</scope>
    <source>
        <strain evidence="1 2">CGMCC 1.12563</strain>
    </source>
</reference>
<proteinExistence type="predicted"/>
<dbReference type="AlphaFoldDB" id="A0ABD6ATY2"/>
<dbReference type="RefSeq" id="WP_250873185.1">
    <property type="nucleotide sequence ID" value="NZ_JALXFV010000003.1"/>
</dbReference>
<name>A0ABD6ATY2_9EURY</name>
<gene>
    <name evidence="1" type="ORF">ACFSBT_08065</name>
</gene>
<sequence>MKHQLRKQVSSRRRADTADESRFDELLERHGAGHDEAFVNVGLGDVKGAFGGNPYEFVVSKLDDAFDSTLAPGFTDYFKTSGVYHKEFSRPKHGSFVRQFLADADYRTDDAIKSFLVRGDYRFDDCVHDDSYHDDGCYAKLEAENTLAINVGTAWLVCPHVHYLEAQCDVDYVESRTFDGVMYRDRTNYERIEQTCDIARSKFYSWNRSKLEGLLEDEGVLHSYDLNGLSVQFLRLGDLTDALAPKLREDPYWLVTL</sequence>
<evidence type="ECO:0000313" key="1">
    <source>
        <dbReference type="EMBL" id="MFD1513229.1"/>
    </source>
</evidence>
<dbReference type="SUPFAM" id="SSF110710">
    <property type="entry name" value="TTHA0583/YokD-like"/>
    <property type="match status" value="1"/>
</dbReference>
<accession>A0ABD6ATY2</accession>
<protein>
    <submittedName>
        <fullName evidence="1">Uncharacterized protein</fullName>
    </submittedName>
</protein>
<dbReference type="Proteomes" id="UP001597187">
    <property type="component" value="Unassembled WGS sequence"/>
</dbReference>
<organism evidence="1 2">
    <name type="scientific">Halomarina rubra</name>
    <dbReference type="NCBI Taxonomy" id="2071873"/>
    <lineage>
        <taxon>Archaea</taxon>
        <taxon>Methanobacteriati</taxon>
        <taxon>Methanobacteriota</taxon>
        <taxon>Stenosarchaea group</taxon>
        <taxon>Halobacteria</taxon>
        <taxon>Halobacteriales</taxon>
        <taxon>Natronomonadaceae</taxon>
        <taxon>Halomarina</taxon>
    </lineage>
</organism>
<evidence type="ECO:0000313" key="2">
    <source>
        <dbReference type="Proteomes" id="UP001597187"/>
    </source>
</evidence>